<comment type="subcellular location">
    <subcellularLocation>
        <location evidence="4">Cytoplasm</location>
    </subcellularLocation>
    <subcellularLocation>
        <location evidence="4">Nucleus</location>
    </subcellularLocation>
</comment>
<gene>
    <name evidence="6" type="ORF">COHA_000322</name>
</gene>
<evidence type="ECO:0000313" key="6">
    <source>
        <dbReference type="EMBL" id="KAI7846152.1"/>
    </source>
</evidence>
<dbReference type="SUPFAM" id="SSF56235">
    <property type="entry name" value="N-terminal nucleophile aminohydrolases (Ntn hydrolases)"/>
    <property type="match status" value="1"/>
</dbReference>
<dbReference type="EMBL" id="JADXDR010000008">
    <property type="protein sequence ID" value="KAI7846152.1"/>
    <property type="molecule type" value="Genomic_DNA"/>
</dbReference>
<comment type="caution">
    <text evidence="6">The sequence shown here is derived from an EMBL/GenBank/DDBJ whole genome shotgun (WGS) entry which is preliminary data.</text>
</comment>
<dbReference type="CDD" id="cd03760">
    <property type="entry name" value="proteasome_beta_type_4"/>
    <property type="match status" value="1"/>
</dbReference>
<accession>A0AAD5DXB1</accession>
<evidence type="ECO:0000256" key="1">
    <source>
        <dbReference type="ARBA" id="ARBA00022490"/>
    </source>
</evidence>
<dbReference type="FunFam" id="3.60.20.10:FF:000014">
    <property type="entry name" value="Proteasome subunit beta type-7"/>
    <property type="match status" value="1"/>
</dbReference>
<evidence type="ECO:0000256" key="3">
    <source>
        <dbReference type="ARBA" id="ARBA00023242"/>
    </source>
</evidence>
<comment type="subunit">
    <text evidence="4">Component of the proteasome complex.</text>
</comment>
<dbReference type="AlphaFoldDB" id="A0AAD5DXB1"/>
<dbReference type="InterPro" id="IPR029055">
    <property type="entry name" value="Ntn_hydrolases_N"/>
</dbReference>
<name>A0AAD5DXB1_9CHLO</name>
<keyword evidence="1 4" id="KW-0963">Cytoplasm</keyword>
<organism evidence="6 7">
    <name type="scientific">Chlorella ohadii</name>
    <dbReference type="NCBI Taxonomy" id="2649997"/>
    <lineage>
        <taxon>Eukaryota</taxon>
        <taxon>Viridiplantae</taxon>
        <taxon>Chlorophyta</taxon>
        <taxon>core chlorophytes</taxon>
        <taxon>Trebouxiophyceae</taxon>
        <taxon>Chlorellales</taxon>
        <taxon>Chlorellaceae</taxon>
        <taxon>Chlorella clade</taxon>
        <taxon>Chlorella</taxon>
    </lineage>
</organism>
<dbReference type="PROSITE" id="PS00854">
    <property type="entry name" value="PROTEASOME_BETA_1"/>
    <property type="match status" value="1"/>
</dbReference>
<dbReference type="PROSITE" id="PS51476">
    <property type="entry name" value="PROTEASOME_BETA_2"/>
    <property type="match status" value="1"/>
</dbReference>
<dbReference type="InterPro" id="IPR001353">
    <property type="entry name" value="Proteasome_sua/b"/>
</dbReference>
<protein>
    <recommendedName>
        <fullName evidence="4">Proteasome subunit beta</fullName>
    </recommendedName>
</protein>
<keyword evidence="2 4" id="KW-0647">Proteasome</keyword>
<dbReference type="PANTHER" id="PTHR32194:SF6">
    <property type="entry name" value="PROTEASOME SUBUNIT BETA"/>
    <property type="match status" value="1"/>
</dbReference>
<feature type="region of interest" description="Disordered" evidence="5">
    <location>
        <begin position="1"/>
        <end position="26"/>
    </location>
</feature>
<dbReference type="Gene3D" id="3.60.20.10">
    <property type="entry name" value="Glutamine Phosphoribosylpyrophosphate, subunit 1, domain 1"/>
    <property type="match status" value="1"/>
</dbReference>
<dbReference type="GO" id="GO:0051603">
    <property type="term" value="P:proteolysis involved in protein catabolic process"/>
    <property type="evidence" value="ECO:0007669"/>
    <property type="project" value="InterPro"/>
</dbReference>
<comment type="similarity">
    <text evidence="4">Belongs to the peptidase T1B family.</text>
</comment>
<keyword evidence="7" id="KW-1185">Reference proteome</keyword>
<sequence length="299" mass="33386">MDEGSAPPGAPTCQPAKPSPPSTTQPQHYYCLPTRSNRQQSTDLKLLVLGCGLVALHTWLVHHNAGAQLHMLHMVQVWYPYVTGTSVLGITYKDGVLLASDTLGAYGSTKRYKSFERLRKVNDVCVVGASGELSDFQYIMRLLEELSDDDFCMDDGHHLKPHEVHSYLCRVLYNRRNKMDPLWNSLVVGGFYGGKPFLGTVGMIGTNYTDDHVATGFGNHLARPLMREKHRPDMSEEEATALMHDCLKVCYYRDKNSINKFQLAKVTAEGVTVSEPFALETNWNYTLFANPAANAPGTW</sequence>
<evidence type="ECO:0000256" key="4">
    <source>
        <dbReference type="RuleBase" id="RU004203"/>
    </source>
</evidence>
<evidence type="ECO:0000313" key="7">
    <source>
        <dbReference type="Proteomes" id="UP001205105"/>
    </source>
</evidence>
<keyword evidence="3 4" id="KW-0539">Nucleus</keyword>
<evidence type="ECO:0000256" key="5">
    <source>
        <dbReference type="SAM" id="MobiDB-lite"/>
    </source>
</evidence>
<comment type="function">
    <text evidence="4">Component of the proteasome, a multicatalytic proteinase complex which is characterized by its ability to cleave peptides with Arg, Phe, Tyr, Leu, and Glu adjacent to the leaving group at neutral or slightly basic pH. The proteasome has an ATP-dependent proteolytic activity.</text>
</comment>
<dbReference type="PANTHER" id="PTHR32194">
    <property type="entry name" value="METALLOPROTEASE TLDD"/>
    <property type="match status" value="1"/>
</dbReference>
<dbReference type="GO" id="GO:0005634">
    <property type="term" value="C:nucleus"/>
    <property type="evidence" value="ECO:0007669"/>
    <property type="project" value="UniProtKB-SubCell"/>
</dbReference>
<dbReference type="InterPro" id="IPR016295">
    <property type="entry name" value="Proteasome_beta4"/>
</dbReference>
<proteinExistence type="inferred from homology"/>
<dbReference type="GO" id="GO:0005839">
    <property type="term" value="C:proteasome core complex"/>
    <property type="evidence" value="ECO:0007669"/>
    <property type="project" value="InterPro"/>
</dbReference>
<dbReference type="Pfam" id="PF00227">
    <property type="entry name" value="Proteasome"/>
    <property type="match status" value="1"/>
</dbReference>
<dbReference type="InterPro" id="IPR016050">
    <property type="entry name" value="Proteasome_bsu_CS"/>
</dbReference>
<reference evidence="6" key="1">
    <citation type="submission" date="2020-11" db="EMBL/GenBank/DDBJ databases">
        <title>Chlorella ohadii genome sequencing and assembly.</title>
        <authorList>
            <person name="Murik O."/>
            <person name="Treves H."/>
            <person name="Kedem I."/>
            <person name="Shotland Y."/>
            <person name="Kaplan A."/>
        </authorList>
    </citation>
    <scope>NUCLEOTIDE SEQUENCE</scope>
    <source>
        <strain evidence="6">1</strain>
    </source>
</reference>
<dbReference type="Proteomes" id="UP001205105">
    <property type="component" value="Unassembled WGS sequence"/>
</dbReference>
<evidence type="ECO:0000256" key="2">
    <source>
        <dbReference type="ARBA" id="ARBA00022942"/>
    </source>
</evidence>
<dbReference type="InterPro" id="IPR023333">
    <property type="entry name" value="Proteasome_suB-type"/>
</dbReference>
<dbReference type="GO" id="GO:0005737">
    <property type="term" value="C:cytoplasm"/>
    <property type="evidence" value="ECO:0007669"/>
    <property type="project" value="UniProtKB-SubCell"/>
</dbReference>